<sequence>MQKVYISLFIVLLFSCCTSSDSKDAELEYPIEINNKDLVEAITEYQDFLYKDRKADIERGDSVYVGVWSRDVNDSIYRYYLAPVRGMLVLPIVAPFDLCRVNGHHVIFSHAILSMKVRLENRFSILSDTAYVKYSKILFPKEYEENNKGKWLDLDEPDNIYLTFLGDSLIDKTIKRGMPREKIPVKLNGEEVYL</sequence>
<keyword evidence="2" id="KW-1185">Reference proteome</keyword>
<protein>
    <submittedName>
        <fullName evidence="1">Uncharacterized protein</fullName>
    </submittedName>
</protein>
<evidence type="ECO:0000313" key="2">
    <source>
        <dbReference type="Proteomes" id="UP000199373"/>
    </source>
</evidence>
<gene>
    <name evidence="1" type="ORF">SAMN04487850_1574</name>
</gene>
<organism evidence="1 2">
    <name type="scientific">Prevotella aff. ruminicola Tc2-24</name>
    <dbReference type="NCBI Taxonomy" id="81582"/>
    <lineage>
        <taxon>Bacteria</taxon>
        <taxon>Pseudomonadati</taxon>
        <taxon>Bacteroidota</taxon>
        <taxon>Bacteroidia</taxon>
        <taxon>Bacteroidales</taxon>
        <taxon>Prevotellaceae</taxon>
        <taxon>Prevotella</taxon>
    </lineage>
</organism>
<accession>A0A1I0P3Z7</accession>
<dbReference type="PROSITE" id="PS51257">
    <property type="entry name" value="PROKAR_LIPOPROTEIN"/>
    <property type="match status" value="1"/>
</dbReference>
<dbReference type="RefSeq" id="WP_091915772.1">
    <property type="nucleotide sequence ID" value="NZ_FOIQ01000003.1"/>
</dbReference>
<dbReference type="AlphaFoldDB" id="A0A1I0P3Z7"/>
<evidence type="ECO:0000313" key="1">
    <source>
        <dbReference type="EMBL" id="SEW08946.1"/>
    </source>
</evidence>
<dbReference type="EMBL" id="FOIQ01000003">
    <property type="protein sequence ID" value="SEW08946.1"/>
    <property type="molecule type" value="Genomic_DNA"/>
</dbReference>
<dbReference type="Proteomes" id="UP000199373">
    <property type="component" value="Unassembled WGS sequence"/>
</dbReference>
<name>A0A1I0P3Z7_9BACT</name>
<proteinExistence type="predicted"/>
<reference evidence="1 2" key="1">
    <citation type="submission" date="2016-10" db="EMBL/GenBank/DDBJ databases">
        <authorList>
            <person name="de Groot N.N."/>
        </authorList>
    </citation>
    <scope>NUCLEOTIDE SEQUENCE [LARGE SCALE GENOMIC DNA]</scope>
    <source>
        <strain evidence="1 2">TC2-24</strain>
    </source>
</reference>